<evidence type="ECO:0000313" key="2">
    <source>
        <dbReference type="EMBL" id="SNY31608.1"/>
    </source>
</evidence>
<evidence type="ECO:0000259" key="1">
    <source>
        <dbReference type="SMART" id="SM00060"/>
    </source>
</evidence>
<dbReference type="InterPro" id="IPR013783">
    <property type="entry name" value="Ig-like_fold"/>
</dbReference>
<feature type="domain" description="Fibronectin type-III" evidence="1">
    <location>
        <begin position="477"/>
        <end position="552"/>
    </location>
</feature>
<organism evidence="2 3">
    <name type="scientific">Orenia metallireducens</name>
    <dbReference type="NCBI Taxonomy" id="1413210"/>
    <lineage>
        <taxon>Bacteria</taxon>
        <taxon>Bacillati</taxon>
        <taxon>Bacillota</taxon>
        <taxon>Clostridia</taxon>
        <taxon>Halanaerobiales</taxon>
        <taxon>Halobacteroidaceae</taxon>
        <taxon>Orenia</taxon>
    </lineage>
</organism>
<name>A0A285H784_9FIRM</name>
<accession>A0A285H784</accession>
<dbReference type="Proteomes" id="UP000219573">
    <property type="component" value="Unassembled WGS sequence"/>
</dbReference>
<keyword evidence="3" id="KW-1185">Reference proteome</keyword>
<proteinExistence type="predicted"/>
<dbReference type="EMBL" id="OBDZ01000015">
    <property type="protein sequence ID" value="SNY31608.1"/>
    <property type="molecule type" value="Genomic_DNA"/>
</dbReference>
<dbReference type="SMART" id="SM00060">
    <property type="entry name" value="FN3"/>
    <property type="match status" value="1"/>
</dbReference>
<dbReference type="RefSeq" id="WP_097018120.1">
    <property type="nucleotide sequence ID" value="NZ_OBDZ01000015.1"/>
</dbReference>
<dbReference type="CDD" id="cd00063">
    <property type="entry name" value="FN3"/>
    <property type="match status" value="1"/>
</dbReference>
<dbReference type="SUPFAM" id="SSF49265">
    <property type="entry name" value="Fibronectin type III"/>
    <property type="match status" value="1"/>
</dbReference>
<protein>
    <recommendedName>
        <fullName evidence="1">Fibronectin type-III domain-containing protein</fullName>
    </recommendedName>
</protein>
<dbReference type="Gene3D" id="2.60.40.10">
    <property type="entry name" value="Immunoglobulins"/>
    <property type="match status" value="1"/>
</dbReference>
<dbReference type="Pfam" id="PF18998">
    <property type="entry name" value="Flg_new_2"/>
    <property type="match status" value="1"/>
</dbReference>
<sequence length="564" mass="61256">MKIWHKVVFGIVLVLLLSLLPGCSSGSDGGITKEEYTLTISVEGAGSVVPSAGTHTYHKGETVTLTAETEEGYIVEWKGASPIENNSFKAKVLMDKDRGVTVIFNKSHQEVVNSESELLEAINDESVNTIILGSDIKVSSDITLTRIADLNLNSKTLTANLSIGTSEAPIEGFGRLVISEGTIDGDLTVNAPEAEIDNKAAITGRTIIEDVSSNSFYNSGILSDVSIEDKTGCSFNNRPGSKVSSITIEADAINIIIENDGSTLEDITVKAEGTKVKNKNNTIIKGKVIIEGGDTELENEDSQINEVNVDAKNIKVRNNQNTEVTKVNVGESAKDTSIENSGSIEEVVVNDKVKDSTTVINEGNGDVTGSCDVEELKIIGRLEVERLIGESTPLPTLENEGKQIDWIEAYQLNSDGSREKIAGWEVPESKKVSRDQVGTVVYIGQISLNENVTKTLEFKLITLEGVSIPGLELEDGPAKVSNITATVSSRDVELVWTEVEDVVYYFVYRSNGTSYKTAKRVNVVDERSYQDKSLEKGTYYYWIEAYNSNGLASEISDRVEVNIN</sequence>
<evidence type="ECO:0000313" key="3">
    <source>
        <dbReference type="Proteomes" id="UP000219573"/>
    </source>
</evidence>
<dbReference type="AlphaFoldDB" id="A0A285H784"/>
<gene>
    <name evidence="2" type="ORF">SAMN06265827_11528</name>
</gene>
<dbReference type="InterPro" id="IPR036116">
    <property type="entry name" value="FN3_sf"/>
</dbReference>
<dbReference type="InterPro" id="IPR003961">
    <property type="entry name" value="FN3_dom"/>
</dbReference>
<dbReference type="InterPro" id="IPR044060">
    <property type="entry name" value="Bacterial_rp_domain"/>
</dbReference>
<reference evidence="3" key="1">
    <citation type="submission" date="2017-09" db="EMBL/GenBank/DDBJ databases">
        <authorList>
            <person name="Varghese N."/>
            <person name="Submissions S."/>
        </authorList>
    </citation>
    <scope>NUCLEOTIDE SEQUENCE [LARGE SCALE GENOMIC DNA]</scope>
    <source>
        <strain evidence="3">MSL47</strain>
    </source>
</reference>